<dbReference type="OrthoDB" id="416217at2759"/>
<proteinExistence type="predicted"/>
<evidence type="ECO:0000313" key="6">
    <source>
        <dbReference type="EMBL" id="KIX06667.1"/>
    </source>
</evidence>
<keyword evidence="4" id="KW-0539">Nucleus</keyword>
<evidence type="ECO:0000256" key="4">
    <source>
        <dbReference type="ARBA" id="ARBA00023242"/>
    </source>
</evidence>
<evidence type="ECO:0000259" key="5">
    <source>
        <dbReference type="PROSITE" id="PS50048"/>
    </source>
</evidence>
<reference evidence="6 7" key="1">
    <citation type="submission" date="2015-01" db="EMBL/GenBank/DDBJ databases">
        <title>The Genome Sequence of Rhinocladiella mackenzie CBS 650.93.</title>
        <authorList>
            <consortium name="The Broad Institute Genomics Platform"/>
            <person name="Cuomo C."/>
            <person name="de Hoog S."/>
            <person name="Gorbushina A."/>
            <person name="Stielow B."/>
            <person name="Teixiera M."/>
            <person name="Abouelleil A."/>
            <person name="Chapman S.B."/>
            <person name="Priest M."/>
            <person name="Young S.K."/>
            <person name="Wortman J."/>
            <person name="Nusbaum C."/>
            <person name="Birren B."/>
        </authorList>
    </citation>
    <scope>NUCLEOTIDE SEQUENCE [LARGE SCALE GENOMIC DNA]</scope>
    <source>
        <strain evidence="6 7">CBS 650.93</strain>
    </source>
</reference>
<dbReference type="CDD" id="cd00067">
    <property type="entry name" value="GAL4"/>
    <property type="match status" value="1"/>
</dbReference>
<dbReference type="InterPro" id="IPR001138">
    <property type="entry name" value="Zn2Cys6_DnaBD"/>
</dbReference>
<dbReference type="VEuPathDB" id="FungiDB:Z518_04643"/>
<dbReference type="InterPro" id="IPR053157">
    <property type="entry name" value="Sterol_Uptake_Regulator"/>
</dbReference>
<organism evidence="6 7">
    <name type="scientific">Rhinocladiella mackenziei CBS 650.93</name>
    <dbReference type="NCBI Taxonomy" id="1442369"/>
    <lineage>
        <taxon>Eukaryota</taxon>
        <taxon>Fungi</taxon>
        <taxon>Dikarya</taxon>
        <taxon>Ascomycota</taxon>
        <taxon>Pezizomycotina</taxon>
        <taxon>Eurotiomycetes</taxon>
        <taxon>Chaetothyriomycetidae</taxon>
        <taxon>Chaetothyriales</taxon>
        <taxon>Herpotrichiellaceae</taxon>
        <taxon>Rhinocladiella</taxon>
    </lineage>
</organism>
<dbReference type="STRING" id="1442369.A0A0D2FWP1"/>
<evidence type="ECO:0000313" key="7">
    <source>
        <dbReference type="Proteomes" id="UP000053617"/>
    </source>
</evidence>
<name>A0A0D2FWP1_9EURO</name>
<keyword evidence="1" id="KW-0805">Transcription regulation</keyword>
<dbReference type="SMART" id="SM00066">
    <property type="entry name" value="GAL4"/>
    <property type="match status" value="1"/>
</dbReference>
<keyword evidence="7" id="KW-1185">Reference proteome</keyword>
<evidence type="ECO:0000256" key="1">
    <source>
        <dbReference type="ARBA" id="ARBA00023015"/>
    </source>
</evidence>
<feature type="domain" description="Zn(2)-C6 fungal-type" evidence="5">
    <location>
        <begin position="49"/>
        <end position="80"/>
    </location>
</feature>
<dbReference type="EMBL" id="KN847477">
    <property type="protein sequence ID" value="KIX06667.1"/>
    <property type="molecule type" value="Genomic_DNA"/>
</dbReference>
<protein>
    <submittedName>
        <fullName evidence="6">Rhinocladiella mackenziei CBS 650.93 unplaced genomic scaffold supercont1.3, whole genome shotgun sequence</fullName>
    </submittedName>
</protein>
<dbReference type="GO" id="GO:0003677">
    <property type="term" value="F:DNA binding"/>
    <property type="evidence" value="ECO:0007669"/>
    <property type="project" value="UniProtKB-KW"/>
</dbReference>
<dbReference type="RefSeq" id="XP_013273803.1">
    <property type="nucleotide sequence ID" value="XM_013418349.1"/>
</dbReference>
<accession>A0A0D2FWP1</accession>
<dbReference type="PANTHER" id="PTHR47784">
    <property type="entry name" value="STEROL UPTAKE CONTROL PROTEIN 2"/>
    <property type="match status" value="1"/>
</dbReference>
<dbReference type="Proteomes" id="UP000053617">
    <property type="component" value="Unassembled WGS sequence"/>
</dbReference>
<keyword evidence="2" id="KW-0238">DNA-binding</keyword>
<dbReference type="InterPro" id="IPR036864">
    <property type="entry name" value="Zn2-C6_fun-type_DNA-bd_sf"/>
</dbReference>
<sequence>MQHAEIDHQKLMQTVFRVPLKSAPRDLGISPTTKTAFHARKSHKKSRTGCKTCKQRRIKCDENKDGGCLKCQSHGLDCDYNRDQLSIKGNLILPRGEEHGLLSSGSNDSSAGALVKINHMRSLTPLRPGLNPIFPCTDELPDRMTPIFQTLHHFDTVTYCSMGSDMGQQIIRYSMYNIVLEKPYLMHAINGISAAHLCHLLPAAQHPIQHKQNKLADAYHWQKALRLFRNEIASGANKQNMDALLSTIMLICVHQFMLADPMPDPSKSFVYAPSEKRDEYMKWLTIQHGFQALWLELGETLWESIWSPVLRDSDLKPVAPLFLDVPEGDEEHALFLELCEVTKETSREENPFYTPLEYLLFLRLLRPSMNIFNKLITFVGVIDDRFYNLLRIREKRALIILAHWLARMSEIQQWWISGRSRTECIAIITFLMYDQDERIRRLLAYPAKSVGLPLV</sequence>
<dbReference type="GO" id="GO:0001228">
    <property type="term" value="F:DNA-binding transcription activator activity, RNA polymerase II-specific"/>
    <property type="evidence" value="ECO:0007669"/>
    <property type="project" value="TreeGrafter"/>
</dbReference>
<keyword evidence="3" id="KW-0804">Transcription</keyword>
<gene>
    <name evidence="6" type="ORF">Z518_04643</name>
</gene>
<dbReference type="PROSITE" id="PS50048">
    <property type="entry name" value="ZN2_CY6_FUNGAL_2"/>
    <property type="match status" value="1"/>
</dbReference>
<dbReference type="AlphaFoldDB" id="A0A0D2FWP1"/>
<dbReference type="Gene3D" id="4.10.240.10">
    <property type="entry name" value="Zn(2)-C6 fungal-type DNA-binding domain"/>
    <property type="match status" value="1"/>
</dbReference>
<dbReference type="PROSITE" id="PS00463">
    <property type="entry name" value="ZN2_CY6_FUNGAL_1"/>
    <property type="match status" value="1"/>
</dbReference>
<dbReference type="SUPFAM" id="SSF57701">
    <property type="entry name" value="Zn2/Cys6 DNA-binding domain"/>
    <property type="match status" value="1"/>
</dbReference>
<dbReference type="GeneID" id="25292714"/>
<dbReference type="PANTHER" id="PTHR47784:SF9">
    <property type="entry name" value="ZN(II)2CYS6 TRANSCRIPTION FACTOR (EUROFUNG)"/>
    <property type="match status" value="1"/>
</dbReference>
<evidence type="ECO:0000256" key="3">
    <source>
        <dbReference type="ARBA" id="ARBA00023163"/>
    </source>
</evidence>
<dbReference type="HOGENOM" id="CLU_024934_9_3_1"/>
<evidence type="ECO:0000256" key="2">
    <source>
        <dbReference type="ARBA" id="ARBA00023125"/>
    </source>
</evidence>
<dbReference type="Pfam" id="PF00172">
    <property type="entry name" value="Zn_clus"/>
    <property type="match status" value="1"/>
</dbReference>
<dbReference type="GO" id="GO:0008270">
    <property type="term" value="F:zinc ion binding"/>
    <property type="evidence" value="ECO:0007669"/>
    <property type="project" value="InterPro"/>
</dbReference>